<dbReference type="Pfam" id="PF22629">
    <property type="entry name" value="ACT_AHAS_ss"/>
    <property type="match status" value="1"/>
</dbReference>
<accession>A0A840VE07</accession>
<reference evidence="10 11" key="1">
    <citation type="submission" date="2020-08" db="EMBL/GenBank/DDBJ databases">
        <title>Genomic Encyclopedia of Type Strains, Phase IV (KMG-IV): sequencing the most valuable type-strain genomes for metagenomic binning, comparative biology and taxonomic classification.</title>
        <authorList>
            <person name="Goeker M."/>
        </authorList>
    </citation>
    <scope>NUCLEOTIDE SEQUENCE [LARGE SCALE GENOMIC DNA]</scope>
    <source>
        <strain evidence="10 11">DSM 27026</strain>
    </source>
</reference>
<dbReference type="Pfam" id="PF10369">
    <property type="entry name" value="ALS_ss_C"/>
    <property type="match status" value="1"/>
</dbReference>
<dbReference type="SUPFAM" id="SSF55021">
    <property type="entry name" value="ACT-like"/>
    <property type="match status" value="2"/>
</dbReference>
<dbReference type="UniPathway" id="UPA00049">
    <property type="reaction ID" value="UER00059"/>
</dbReference>
<dbReference type="Gene3D" id="3.30.70.260">
    <property type="match status" value="1"/>
</dbReference>
<evidence type="ECO:0000256" key="1">
    <source>
        <dbReference type="ARBA" id="ARBA00004974"/>
    </source>
</evidence>
<dbReference type="GO" id="GO:1990610">
    <property type="term" value="F:acetolactate synthase regulator activity"/>
    <property type="evidence" value="ECO:0007669"/>
    <property type="project" value="UniProtKB-UniRule"/>
</dbReference>
<evidence type="ECO:0000256" key="2">
    <source>
        <dbReference type="ARBA" id="ARBA00005025"/>
    </source>
</evidence>
<protein>
    <recommendedName>
        <fullName evidence="8">Acetolactate synthase small subunit</fullName>
        <shortName evidence="8">AHAS</shortName>
        <shortName evidence="8">ALS</shortName>
        <ecNumber evidence="8">2.2.1.6</ecNumber>
    </recommendedName>
    <alternativeName>
        <fullName evidence="8">Acetohydroxy-acid synthase small subunit</fullName>
    </alternativeName>
</protein>
<evidence type="ECO:0000313" key="10">
    <source>
        <dbReference type="EMBL" id="MBB5373944.1"/>
    </source>
</evidence>
<dbReference type="InterPro" id="IPR019455">
    <property type="entry name" value="Acetolactate_synth_ssu_C"/>
</dbReference>
<evidence type="ECO:0000256" key="4">
    <source>
        <dbReference type="ARBA" id="ARBA00011744"/>
    </source>
</evidence>
<comment type="subunit">
    <text evidence="4 8">Dimer of large and small chains.</text>
</comment>
<comment type="pathway">
    <text evidence="2 8">Amino-acid biosynthesis; L-valine biosynthesis; L-valine from pyruvate: step 1/4.</text>
</comment>
<dbReference type="FunFam" id="3.30.70.1150:FF:000001">
    <property type="entry name" value="Acetolactate synthase small subunit"/>
    <property type="match status" value="1"/>
</dbReference>
<dbReference type="RefSeq" id="WP_183266969.1">
    <property type="nucleotide sequence ID" value="NZ_JACHFJ010000011.1"/>
</dbReference>
<dbReference type="EC" id="2.2.1.6" evidence="8"/>
<keyword evidence="11" id="KW-1185">Reference proteome</keyword>
<dbReference type="CDD" id="cd04878">
    <property type="entry name" value="ACT_AHAS"/>
    <property type="match status" value="1"/>
</dbReference>
<dbReference type="InterPro" id="IPR027271">
    <property type="entry name" value="Acetolactate_synth/TF_NikR_C"/>
</dbReference>
<dbReference type="GO" id="GO:0003984">
    <property type="term" value="F:acetolactate synthase activity"/>
    <property type="evidence" value="ECO:0007669"/>
    <property type="project" value="UniProtKB-UniRule"/>
</dbReference>
<dbReference type="FunFam" id="3.30.70.260:FF:000001">
    <property type="entry name" value="Acetolactate synthase, small subunit"/>
    <property type="match status" value="1"/>
</dbReference>
<evidence type="ECO:0000256" key="3">
    <source>
        <dbReference type="ARBA" id="ARBA00006341"/>
    </source>
</evidence>
<dbReference type="PROSITE" id="PS51671">
    <property type="entry name" value="ACT"/>
    <property type="match status" value="1"/>
</dbReference>
<dbReference type="NCBIfam" id="TIGR00119">
    <property type="entry name" value="acolac_sm"/>
    <property type="match status" value="1"/>
</dbReference>
<dbReference type="GO" id="GO:0009099">
    <property type="term" value="P:L-valine biosynthetic process"/>
    <property type="evidence" value="ECO:0007669"/>
    <property type="project" value="UniProtKB-UniRule"/>
</dbReference>
<dbReference type="GO" id="GO:0009097">
    <property type="term" value="P:isoleucine biosynthetic process"/>
    <property type="evidence" value="ECO:0007669"/>
    <property type="project" value="UniProtKB-UniRule"/>
</dbReference>
<proteinExistence type="inferred from homology"/>
<dbReference type="GO" id="GO:0005829">
    <property type="term" value="C:cytosol"/>
    <property type="evidence" value="ECO:0007669"/>
    <property type="project" value="TreeGrafter"/>
</dbReference>
<gene>
    <name evidence="10" type="ORF">HNP71_002211</name>
</gene>
<dbReference type="InterPro" id="IPR045865">
    <property type="entry name" value="ACT-like_dom_sf"/>
</dbReference>
<dbReference type="InterPro" id="IPR054480">
    <property type="entry name" value="AHAS_small-like_ACT"/>
</dbReference>
<evidence type="ECO:0000256" key="7">
    <source>
        <dbReference type="ARBA" id="ARBA00048670"/>
    </source>
</evidence>
<dbReference type="NCBIfam" id="NF008864">
    <property type="entry name" value="PRK11895.1"/>
    <property type="match status" value="1"/>
</dbReference>
<evidence type="ECO:0000256" key="8">
    <source>
        <dbReference type="RuleBase" id="RU368092"/>
    </source>
</evidence>
<name>A0A840VE07_9PROT</name>
<feature type="domain" description="ACT" evidence="9">
    <location>
        <begin position="10"/>
        <end position="85"/>
    </location>
</feature>
<dbReference type="AlphaFoldDB" id="A0A840VE07"/>
<keyword evidence="8 10" id="KW-0808">Transferase</keyword>
<comment type="caution">
    <text evidence="10">The sequence shown here is derived from an EMBL/GenBank/DDBJ whole genome shotgun (WGS) entry which is preliminary data.</text>
</comment>
<dbReference type="EMBL" id="JACHFJ010000011">
    <property type="protein sequence ID" value="MBB5373944.1"/>
    <property type="molecule type" value="Genomic_DNA"/>
</dbReference>
<comment type="similarity">
    <text evidence="3 8">Belongs to the acetolactate synthase small subunit family.</text>
</comment>
<dbReference type="Proteomes" id="UP000553706">
    <property type="component" value="Unassembled WGS sequence"/>
</dbReference>
<keyword evidence="5 8" id="KW-0028">Amino-acid biosynthesis</keyword>
<evidence type="ECO:0000259" key="9">
    <source>
        <dbReference type="PROSITE" id="PS51671"/>
    </source>
</evidence>
<dbReference type="Gene3D" id="3.30.70.1150">
    <property type="entry name" value="ACT-like. Chain A, domain 2"/>
    <property type="match status" value="1"/>
</dbReference>
<comment type="pathway">
    <text evidence="1 8">Amino-acid biosynthesis; L-isoleucine biosynthesis; L-isoleucine from 2-oxobutanoate: step 1/4.</text>
</comment>
<dbReference type="InterPro" id="IPR002912">
    <property type="entry name" value="ACT_dom"/>
</dbReference>
<evidence type="ECO:0000256" key="6">
    <source>
        <dbReference type="ARBA" id="ARBA00023304"/>
    </source>
</evidence>
<dbReference type="InterPro" id="IPR004789">
    <property type="entry name" value="Acetalactate_synth_ssu"/>
</dbReference>
<comment type="catalytic activity">
    <reaction evidence="7 8">
        <text>2 pyruvate + H(+) = (2S)-2-acetolactate + CO2</text>
        <dbReference type="Rhea" id="RHEA:25249"/>
        <dbReference type="ChEBI" id="CHEBI:15361"/>
        <dbReference type="ChEBI" id="CHEBI:15378"/>
        <dbReference type="ChEBI" id="CHEBI:16526"/>
        <dbReference type="ChEBI" id="CHEBI:58476"/>
        <dbReference type="EC" id="2.2.1.6"/>
    </reaction>
</comment>
<comment type="function">
    <text evidence="8">Catalyzes the conversion of 2 pyruvate molecules into acetolactate in the first common step of the biosynthetic pathway of the branched-amino acids such as leucine, isoleucine, and valine.</text>
</comment>
<organism evidence="10 11">
    <name type="scientific">Acidocella aromatica</name>
    <dbReference type="NCBI Taxonomy" id="1303579"/>
    <lineage>
        <taxon>Bacteria</taxon>
        <taxon>Pseudomonadati</taxon>
        <taxon>Pseudomonadota</taxon>
        <taxon>Alphaproteobacteria</taxon>
        <taxon>Acetobacterales</taxon>
        <taxon>Acidocellaceae</taxon>
        <taxon>Acidocella</taxon>
    </lineage>
</organism>
<dbReference type="InterPro" id="IPR039557">
    <property type="entry name" value="AHAS_ACT"/>
</dbReference>
<evidence type="ECO:0000313" key="11">
    <source>
        <dbReference type="Proteomes" id="UP000553706"/>
    </source>
</evidence>
<keyword evidence="6 8" id="KW-0100">Branched-chain amino acid biosynthesis</keyword>
<dbReference type="UniPathway" id="UPA00047">
    <property type="reaction ID" value="UER00055"/>
</dbReference>
<dbReference type="PANTHER" id="PTHR30239">
    <property type="entry name" value="ACETOLACTATE SYNTHASE SMALL SUBUNIT"/>
    <property type="match status" value="1"/>
</dbReference>
<evidence type="ECO:0000256" key="5">
    <source>
        <dbReference type="ARBA" id="ARBA00022605"/>
    </source>
</evidence>
<dbReference type="PANTHER" id="PTHR30239:SF0">
    <property type="entry name" value="ACETOLACTATE SYNTHASE SMALL SUBUNIT 1, CHLOROPLASTIC"/>
    <property type="match status" value="1"/>
</dbReference>
<sequence length="169" mass="18105">MANGDLRSATISVLVENESGVLARVIGLFSGRGYNIDSLTVAPVERDGSKSRITVVTRGTPMVIEQIKAQLDRLVPVYKVLDLTEGPHLARELALIKVLGTGEKRAEALRLADAFRARVIDATTESFTFELTGATDKLDAFLDLMRPLGLAEVSRTGVAAIARGVKTIG</sequence>